<feature type="transmembrane region" description="Helical" evidence="10">
    <location>
        <begin position="331"/>
        <end position="356"/>
    </location>
</feature>
<feature type="transmembrane region" description="Helical" evidence="10">
    <location>
        <begin position="362"/>
        <end position="382"/>
    </location>
</feature>
<dbReference type="AlphaFoldDB" id="A0A3N1NUP9"/>
<feature type="transmembrane region" description="Helical" evidence="10">
    <location>
        <begin position="70"/>
        <end position="93"/>
    </location>
</feature>
<dbReference type="EMBL" id="RJUL01000013">
    <property type="protein sequence ID" value="ROQ18938.1"/>
    <property type="molecule type" value="Genomic_DNA"/>
</dbReference>
<evidence type="ECO:0000259" key="11">
    <source>
        <dbReference type="PROSITE" id="PS50850"/>
    </source>
</evidence>
<dbReference type="SUPFAM" id="SSF103473">
    <property type="entry name" value="MFS general substrate transporter"/>
    <property type="match status" value="1"/>
</dbReference>
<feature type="transmembrane region" description="Helical" evidence="10">
    <location>
        <begin position="99"/>
        <end position="116"/>
    </location>
</feature>
<dbReference type="InterPro" id="IPR005829">
    <property type="entry name" value="Sugar_transporter_CS"/>
</dbReference>
<feature type="transmembrane region" description="Helical" evidence="10">
    <location>
        <begin position="271"/>
        <end position="292"/>
    </location>
</feature>
<evidence type="ECO:0000256" key="9">
    <source>
        <dbReference type="ARBA" id="ARBA00023136"/>
    </source>
</evidence>
<feature type="transmembrane region" description="Helical" evidence="10">
    <location>
        <begin position="158"/>
        <end position="178"/>
    </location>
</feature>
<keyword evidence="8 10" id="KW-1133">Transmembrane helix</keyword>
<comment type="similarity">
    <text evidence="4">Belongs to the major facilitator superfamily. TCR/Tet family.</text>
</comment>
<keyword evidence="10" id="KW-0997">Cell inner membrane</keyword>
<keyword evidence="13" id="KW-1185">Reference proteome</keyword>
<dbReference type="InterPro" id="IPR004812">
    <property type="entry name" value="Efflux_drug-R_Bcr/CmlA"/>
</dbReference>
<dbReference type="Proteomes" id="UP000268033">
    <property type="component" value="Unassembled WGS sequence"/>
</dbReference>
<evidence type="ECO:0000256" key="1">
    <source>
        <dbReference type="ARBA" id="ARBA00003279"/>
    </source>
</evidence>
<evidence type="ECO:0000256" key="3">
    <source>
        <dbReference type="ARBA" id="ARBA00006236"/>
    </source>
</evidence>
<evidence type="ECO:0000256" key="7">
    <source>
        <dbReference type="ARBA" id="ARBA00022692"/>
    </source>
</evidence>
<feature type="transmembrane region" description="Helical" evidence="10">
    <location>
        <begin position="199"/>
        <end position="224"/>
    </location>
</feature>
<feature type="transmembrane region" description="Helical" evidence="10">
    <location>
        <begin position="40"/>
        <end position="58"/>
    </location>
</feature>
<dbReference type="Gene3D" id="1.20.1720.10">
    <property type="entry name" value="Multidrug resistance protein D"/>
    <property type="match status" value="1"/>
</dbReference>
<dbReference type="InterPro" id="IPR001958">
    <property type="entry name" value="Tet-R_TetA/multi-R_MdtG-like"/>
</dbReference>
<comment type="caution">
    <text evidence="12">The sequence shown here is derived from an EMBL/GenBank/DDBJ whole genome shotgun (WGS) entry which is preliminary data.</text>
</comment>
<dbReference type="InterPro" id="IPR020846">
    <property type="entry name" value="MFS_dom"/>
</dbReference>
<comment type="similarity">
    <text evidence="3 10">Belongs to the major facilitator superfamily. Bcr/CmlA family.</text>
</comment>
<keyword evidence="7 10" id="KW-0812">Transmembrane</keyword>
<proteinExistence type="inferred from homology"/>
<keyword evidence="9 10" id="KW-0472">Membrane</keyword>
<dbReference type="NCBIfam" id="TIGR00710">
    <property type="entry name" value="efflux_Bcr_CflA"/>
    <property type="match status" value="1"/>
</dbReference>
<dbReference type="InterPro" id="IPR011701">
    <property type="entry name" value="MFS"/>
</dbReference>
<dbReference type="InterPro" id="IPR036259">
    <property type="entry name" value="MFS_trans_sf"/>
</dbReference>
<reference evidence="12 13" key="1">
    <citation type="submission" date="2018-11" db="EMBL/GenBank/DDBJ databases">
        <title>Genomic Encyclopedia of Type Strains, Phase IV (KMG-IV): sequencing the most valuable type-strain genomes for metagenomic binning, comparative biology and taxonomic classification.</title>
        <authorList>
            <person name="Goeker M."/>
        </authorList>
    </citation>
    <scope>NUCLEOTIDE SEQUENCE [LARGE SCALE GENOMIC DNA]</scope>
    <source>
        <strain evidence="12 13">DSM 21945</strain>
    </source>
</reference>
<feature type="transmembrane region" description="Helical" evidence="10">
    <location>
        <begin position="298"/>
        <end position="319"/>
    </location>
</feature>
<feature type="transmembrane region" description="Helical" evidence="10">
    <location>
        <begin position="128"/>
        <end position="146"/>
    </location>
</feature>
<protein>
    <recommendedName>
        <fullName evidence="10">Bcr/CflA family efflux transporter</fullName>
    </recommendedName>
</protein>
<sequence>MVWFKWLLLCLVLFSPLGIDIYLPAIPAIADSLGSSQALVQSTISLFLLMMGLGQLVAGPLADRFGRRPVAMAGIVIYLAGALLAVLSTSGWLFVLSRLIQGSAVCATSVVAFSAVRDRMDGQQSAQAYSFLNGALNIVPALAPLLGGLLAERFGWQAPFWFLALYALALLLVVWRFLPETLPAGTQVKRGIPFGRYLAMLRQGPFLAFALVNATGMGMVLTYVSLAPTVLMNQAGLSPLGFSLVFGANALWILTASLLANWVIRRFGRRACLGFALAWLLAAVLALAATTLGEAAPAWGYMLPVTLACSGFACSLGPATSMALAPFGDEAGVAAALVLCLQMAGASLIGITAVALPLAPQWALWGTIVLAALLVANSLRVAKGH</sequence>
<dbReference type="PROSITE" id="PS50850">
    <property type="entry name" value="MFS"/>
    <property type="match status" value="1"/>
</dbReference>
<dbReference type="RefSeq" id="WP_123422668.1">
    <property type="nucleotide sequence ID" value="NZ_RJUL01000013.1"/>
</dbReference>
<evidence type="ECO:0000313" key="13">
    <source>
        <dbReference type="Proteomes" id="UP000268033"/>
    </source>
</evidence>
<dbReference type="GO" id="GO:0042910">
    <property type="term" value="F:xenobiotic transmembrane transporter activity"/>
    <property type="evidence" value="ECO:0007669"/>
    <property type="project" value="InterPro"/>
</dbReference>
<dbReference type="GO" id="GO:1990961">
    <property type="term" value="P:xenobiotic detoxification by transmembrane export across the plasma membrane"/>
    <property type="evidence" value="ECO:0007669"/>
    <property type="project" value="InterPro"/>
</dbReference>
<dbReference type="STRING" id="584787.GCA_001247655_03301"/>
<accession>A0A3N1NUP9</accession>
<evidence type="ECO:0000256" key="2">
    <source>
        <dbReference type="ARBA" id="ARBA00004651"/>
    </source>
</evidence>
<dbReference type="PROSITE" id="PS00216">
    <property type="entry name" value="SUGAR_TRANSPORT_1"/>
    <property type="match status" value="1"/>
</dbReference>
<evidence type="ECO:0000256" key="6">
    <source>
        <dbReference type="ARBA" id="ARBA00022475"/>
    </source>
</evidence>
<comment type="function">
    <text evidence="1">Resistance to tetracycline by an active tetracycline efflux. This is an energy-dependent process that decreases the accumulation of the antibiotic in whole cells. This protein functions as a metal-tetracycline/H(+) antiporter.</text>
</comment>
<keyword evidence="5 10" id="KW-0813">Transport</keyword>
<keyword evidence="6" id="KW-1003">Cell membrane</keyword>
<name>A0A3N1NUP9_9GAMM</name>
<dbReference type="CDD" id="cd17320">
    <property type="entry name" value="MFS_MdfA_MDR_like"/>
    <property type="match status" value="1"/>
</dbReference>
<gene>
    <name evidence="12" type="ORF">EDC28_11354</name>
</gene>
<dbReference type="PANTHER" id="PTHR43124:SF3">
    <property type="entry name" value="CHLORAMPHENICOL EFFLUX PUMP RV0191"/>
    <property type="match status" value="1"/>
</dbReference>
<dbReference type="PANTHER" id="PTHR43124">
    <property type="entry name" value="PURINE EFFLUX PUMP PBUE"/>
    <property type="match status" value="1"/>
</dbReference>
<feature type="transmembrane region" description="Helical" evidence="10">
    <location>
        <begin position="244"/>
        <end position="264"/>
    </location>
</feature>
<dbReference type="Pfam" id="PF07690">
    <property type="entry name" value="MFS_1"/>
    <property type="match status" value="1"/>
</dbReference>
<dbReference type="GO" id="GO:0005886">
    <property type="term" value="C:plasma membrane"/>
    <property type="evidence" value="ECO:0007669"/>
    <property type="project" value="UniProtKB-SubCell"/>
</dbReference>
<evidence type="ECO:0000256" key="5">
    <source>
        <dbReference type="ARBA" id="ARBA00022448"/>
    </source>
</evidence>
<comment type="subcellular location">
    <subcellularLocation>
        <location evidence="10">Cell inner membrane</location>
        <topology evidence="10">Multi-pass membrane protein</topology>
    </subcellularLocation>
    <subcellularLocation>
        <location evidence="2">Cell membrane</location>
        <topology evidence="2">Multi-pass membrane protein</topology>
    </subcellularLocation>
</comment>
<evidence type="ECO:0000256" key="10">
    <source>
        <dbReference type="RuleBase" id="RU365088"/>
    </source>
</evidence>
<evidence type="ECO:0000313" key="12">
    <source>
        <dbReference type="EMBL" id="ROQ18938.1"/>
    </source>
</evidence>
<feature type="domain" description="Major facilitator superfamily (MFS) profile" evidence="11">
    <location>
        <begin position="1"/>
        <end position="384"/>
    </location>
</feature>
<comment type="caution">
    <text evidence="10">Lacks conserved residue(s) required for the propagation of feature annotation.</text>
</comment>
<evidence type="ECO:0000256" key="8">
    <source>
        <dbReference type="ARBA" id="ARBA00022989"/>
    </source>
</evidence>
<organism evidence="12 13">
    <name type="scientific">Gallaecimonas pentaromativorans</name>
    <dbReference type="NCBI Taxonomy" id="584787"/>
    <lineage>
        <taxon>Bacteria</taxon>
        <taxon>Pseudomonadati</taxon>
        <taxon>Pseudomonadota</taxon>
        <taxon>Gammaproteobacteria</taxon>
        <taxon>Enterobacterales</taxon>
        <taxon>Gallaecimonadaceae</taxon>
        <taxon>Gallaecimonas</taxon>
    </lineage>
</organism>
<evidence type="ECO:0000256" key="4">
    <source>
        <dbReference type="ARBA" id="ARBA00007520"/>
    </source>
</evidence>
<dbReference type="PRINTS" id="PR01035">
    <property type="entry name" value="TCRTETA"/>
</dbReference>
<dbReference type="InterPro" id="IPR050189">
    <property type="entry name" value="MFS_Efflux_Transporters"/>
</dbReference>